<proteinExistence type="predicted"/>
<dbReference type="EMBL" id="JBBYHV010000001">
    <property type="protein sequence ID" value="MEL1250916.1"/>
    <property type="molecule type" value="Genomic_DNA"/>
</dbReference>
<accession>A0ABU9IFF1</accession>
<dbReference type="RefSeq" id="WP_341673426.1">
    <property type="nucleotide sequence ID" value="NZ_JBBYHV010000001.1"/>
</dbReference>
<feature type="chain" id="PRO_5045413344" description="DUF8021 domain-containing protein" evidence="1">
    <location>
        <begin position="21"/>
        <end position="343"/>
    </location>
</feature>
<organism evidence="3 4">
    <name type="scientific">Aurantiacibacter gilvus</name>
    <dbReference type="NCBI Taxonomy" id="3139141"/>
    <lineage>
        <taxon>Bacteria</taxon>
        <taxon>Pseudomonadati</taxon>
        <taxon>Pseudomonadota</taxon>
        <taxon>Alphaproteobacteria</taxon>
        <taxon>Sphingomonadales</taxon>
        <taxon>Erythrobacteraceae</taxon>
        <taxon>Aurantiacibacter</taxon>
    </lineage>
</organism>
<gene>
    <name evidence="3" type="ORF">AAEO60_09555</name>
</gene>
<sequence length="343" mass="37358">MIRTILAAAAAMSLATPAMAQVAGVPLEMEPNTCDRTCLESYVERYLAAMSEGGFDDELFAHGVRFTENGIEMPLGNEGLWATTVSPEGYRLVVPDVVTGQVAALVTVQEQAGQSATGPQREPEHVGVSLRLRIGRDGKITEVEQVVARPDRPLGASTGPSTSPFPDTGAAVAALGSPWPGYLEAVPEGERHTRAELVEVANAYFEAVERNTGNDYYPFTDDCLRLENGVIAAAPEGHDLADRPSFGQVQTCRGQFETSLMGTVTSVRDRRVVAVDIERGIVFAFAFFDHRPINWTWQLGELFKVENGDISRIEAIFIRGPYGVCSGWSTYEQCRSEEPQDVR</sequence>
<dbReference type="Proteomes" id="UP001497045">
    <property type="component" value="Unassembled WGS sequence"/>
</dbReference>
<evidence type="ECO:0000256" key="1">
    <source>
        <dbReference type="SAM" id="SignalP"/>
    </source>
</evidence>
<feature type="signal peptide" evidence="1">
    <location>
        <begin position="1"/>
        <end position="20"/>
    </location>
</feature>
<name>A0ABU9IFF1_9SPHN</name>
<keyword evidence="4" id="KW-1185">Reference proteome</keyword>
<evidence type="ECO:0000313" key="4">
    <source>
        <dbReference type="Proteomes" id="UP001497045"/>
    </source>
</evidence>
<comment type="caution">
    <text evidence="3">The sequence shown here is derived from an EMBL/GenBank/DDBJ whole genome shotgun (WGS) entry which is preliminary data.</text>
</comment>
<protein>
    <recommendedName>
        <fullName evidence="2">DUF8021 domain-containing protein</fullName>
    </recommendedName>
</protein>
<feature type="domain" description="DUF8021" evidence="2">
    <location>
        <begin position="190"/>
        <end position="317"/>
    </location>
</feature>
<evidence type="ECO:0000313" key="3">
    <source>
        <dbReference type="EMBL" id="MEL1250916.1"/>
    </source>
</evidence>
<dbReference type="Pfam" id="PF26061">
    <property type="entry name" value="DUF8021"/>
    <property type="match status" value="1"/>
</dbReference>
<keyword evidence="1" id="KW-0732">Signal</keyword>
<evidence type="ECO:0000259" key="2">
    <source>
        <dbReference type="Pfam" id="PF26061"/>
    </source>
</evidence>
<reference evidence="3 4" key="1">
    <citation type="submission" date="2024-04" db="EMBL/GenBank/DDBJ databases">
        <title>Aurantiacibacter sp. DGU6 16S ribosomal RNA gene Genome sequencing and assembly.</title>
        <authorList>
            <person name="Park S."/>
        </authorList>
    </citation>
    <scope>NUCLEOTIDE SEQUENCE [LARGE SCALE GENOMIC DNA]</scope>
    <source>
        <strain evidence="3 4">DGU6</strain>
    </source>
</reference>
<dbReference type="InterPro" id="IPR058334">
    <property type="entry name" value="DUF8021"/>
</dbReference>